<dbReference type="InterPro" id="IPR013087">
    <property type="entry name" value="Znf_C2H2_type"/>
</dbReference>
<keyword evidence="9" id="KW-0804">Transcription</keyword>
<name>A0A7L0NDQ8_9PASS</name>
<evidence type="ECO:0000256" key="2">
    <source>
        <dbReference type="ARBA" id="ARBA00006991"/>
    </source>
</evidence>
<organism evidence="13 14">
    <name type="scientific">Formicarius rufipectus</name>
    <dbReference type="NCBI Taxonomy" id="1118560"/>
    <lineage>
        <taxon>Eukaryota</taxon>
        <taxon>Metazoa</taxon>
        <taxon>Chordata</taxon>
        <taxon>Craniata</taxon>
        <taxon>Vertebrata</taxon>
        <taxon>Euteleostomi</taxon>
        <taxon>Archelosauria</taxon>
        <taxon>Archosauria</taxon>
        <taxon>Dinosauria</taxon>
        <taxon>Saurischia</taxon>
        <taxon>Theropoda</taxon>
        <taxon>Coelurosauria</taxon>
        <taxon>Aves</taxon>
        <taxon>Neognathae</taxon>
        <taxon>Neoaves</taxon>
        <taxon>Telluraves</taxon>
        <taxon>Australaves</taxon>
        <taxon>Passeriformes</taxon>
        <taxon>Formicariidae</taxon>
        <taxon>Formicarius</taxon>
    </lineage>
</organism>
<comment type="caution">
    <text evidence="13">The sequence shown here is derived from an EMBL/GenBank/DDBJ whole genome shotgun (WGS) entry which is preliminary data.</text>
</comment>
<evidence type="ECO:0000256" key="6">
    <source>
        <dbReference type="ARBA" id="ARBA00022833"/>
    </source>
</evidence>
<feature type="domain" description="C2H2-type" evidence="12">
    <location>
        <begin position="44"/>
        <end position="69"/>
    </location>
</feature>
<gene>
    <name evidence="13" type="primary">Znf252</name>
    <name evidence="13" type="ORF">FORRUF_R14876</name>
</gene>
<dbReference type="PROSITE" id="PS00028">
    <property type="entry name" value="ZINC_FINGER_C2H2_1"/>
    <property type="match status" value="2"/>
</dbReference>
<dbReference type="PANTHER" id="PTHR24394">
    <property type="entry name" value="ZINC FINGER PROTEIN"/>
    <property type="match status" value="1"/>
</dbReference>
<comment type="subcellular location">
    <subcellularLocation>
        <location evidence="1">Nucleus</location>
    </subcellularLocation>
</comment>
<dbReference type="AlphaFoldDB" id="A0A7L0NDQ8"/>
<keyword evidence="3" id="KW-0479">Metal-binding</keyword>
<keyword evidence="4" id="KW-0677">Repeat</keyword>
<keyword evidence="5 11" id="KW-0863">Zinc-finger</keyword>
<dbReference type="SUPFAM" id="SSF57667">
    <property type="entry name" value="beta-beta-alpha zinc fingers"/>
    <property type="match status" value="1"/>
</dbReference>
<dbReference type="PROSITE" id="PS50157">
    <property type="entry name" value="ZINC_FINGER_C2H2_2"/>
    <property type="match status" value="2"/>
</dbReference>
<dbReference type="GO" id="GO:0005634">
    <property type="term" value="C:nucleus"/>
    <property type="evidence" value="ECO:0007669"/>
    <property type="project" value="UniProtKB-SubCell"/>
</dbReference>
<reference evidence="13 14" key="1">
    <citation type="submission" date="2019-09" db="EMBL/GenBank/DDBJ databases">
        <title>Bird 10,000 Genomes (B10K) Project - Family phase.</title>
        <authorList>
            <person name="Zhang G."/>
        </authorList>
    </citation>
    <scope>NUCLEOTIDE SEQUENCE [LARGE SCALE GENOMIC DNA]</scope>
    <source>
        <strain evidence="13">B10K-DU-001-43</strain>
        <tissue evidence="13">Muscle</tissue>
    </source>
</reference>
<keyword evidence="8" id="KW-0238">DNA-binding</keyword>
<dbReference type="SMART" id="SM00355">
    <property type="entry name" value="ZnF_C2H2"/>
    <property type="match status" value="2"/>
</dbReference>
<evidence type="ECO:0000256" key="1">
    <source>
        <dbReference type="ARBA" id="ARBA00004123"/>
    </source>
</evidence>
<comment type="similarity">
    <text evidence="2">Belongs to the krueppel C2H2-type zinc-finger protein family.</text>
</comment>
<evidence type="ECO:0000256" key="4">
    <source>
        <dbReference type="ARBA" id="ARBA00022737"/>
    </source>
</evidence>
<keyword evidence="6" id="KW-0862">Zinc</keyword>
<evidence type="ECO:0000256" key="11">
    <source>
        <dbReference type="PROSITE-ProRule" id="PRU00042"/>
    </source>
</evidence>
<feature type="domain" description="C2H2-type" evidence="12">
    <location>
        <begin position="16"/>
        <end position="43"/>
    </location>
</feature>
<dbReference type="OrthoDB" id="3437960at2759"/>
<evidence type="ECO:0000256" key="9">
    <source>
        <dbReference type="ARBA" id="ARBA00023163"/>
    </source>
</evidence>
<dbReference type="FunFam" id="3.30.160.60:FF:001708">
    <property type="entry name" value="Zinc finger protein 251"/>
    <property type="match status" value="1"/>
</dbReference>
<dbReference type="Proteomes" id="UP000520463">
    <property type="component" value="Unassembled WGS sequence"/>
</dbReference>
<feature type="non-terminal residue" evidence="13">
    <location>
        <position position="1"/>
    </location>
</feature>
<dbReference type="Pfam" id="PF00096">
    <property type="entry name" value="zf-C2H2"/>
    <property type="match status" value="2"/>
</dbReference>
<evidence type="ECO:0000256" key="8">
    <source>
        <dbReference type="ARBA" id="ARBA00023125"/>
    </source>
</evidence>
<evidence type="ECO:0000256" key="7">
    <source>
        <dbReference type="ARBA" id="ARBA00023015"/>
    </source>
</evidence>
<evidence type="ECO:0000313" key="13">
    <source>
        <dbReference type="EMBL" id="NXK90498.1"/>
    </source>
</evidence>
<proteinExistence type="inferred from homology"/>
<keyword evidence="10" id="KW-0539">Nucleus</keyword>
<protein>
    <submittedName>
        <fullName evidence="13">ZN252 protein</fullName>
    </submittedName>
</protein>
<evidence type="ECO:0000256" key="5">
    <source>
        <dbReference type="ARBA" id="ARBA00022771"/>
    </source>
</evidence>
<evidence type="ECO:0000313" key="14">
    <source>
        <dbReference type="Proteomes" id="UP000520463"/>
    </source>
</evidence>
<evidence type="ECO:0000256" key="10">
    <source>
        <dbReference type="ARBA" id="ARBA00023242"/>
    </source>
</evidence>
<dbReference type="Gene3D" id="3.30.160.60">
    <property type="entry name" value="Classic Zinc Finger"/>
    <property type="match status" value="2"/>
</dbReference>
<dbReference type="GO" id="GO:0003677">
    <property type="term" value="F:DNA binding"/>
    <property type="evidence" value="ECO:0007669"/>
    <property type="project" value="UniProtKB-KW"/>
</dbReference>
<dbReference type="FunFam" id="3.30.160.60:FF:002343">
    <property type="entry name" value="Zinc finger protein 33A"/>
    <property type="match status" value="1"/>
</dbReference>
<keyword evidence="14" id="KW-1185">Reference proteome</keyword>
<evidence type="ECO:0000256" key="3">
    <source>
        <dbReference type="ARBA" id="ARBA00022723"/>
    </source>
</evidence>
<feature type="non-terminal residue" evidence="13">
    <location>
        <position position="69"/>
    </location>
</feature>
<keyword evidence="7" id="KW-0805">Transcription regulation</keyword>
<dbReference type="GO" id="GO:0008270">
    <property type="term" value="F:zinc ion binding"/>
    <property type="evidence" value="ECO:0007669"/>
    <property type="project" value="UniProtKB-KW"/>
</dbReference>
<dbReference type="InterPro" id="IPR036236">
    <property type="entry name" value="Znf_C2H2_sf"/>
</dbReference>
<dbReference type="GO" id="GO:0000981">
    <property type="term" value="F:DNA-binding transcription factor activity, RNA polymerase II-specific"/>
    <property type="evidence" value="ECO:0007669"/>
    <property type="project" value="TreeGrafter"/>
</dbReference>
<sequence length="69" mass="7665">LLTHQRTHSPGAHKPDRCPRCGRGFADTAALARHQKSHLGGKPFECGVCGKAFAWSSHLERHRRIHTGE</sequence>
<evidence type="ECO:0000259" key="12">
    <source>
        <dbReference type="PROSITE" id="PS50157"/>
    </source>
</evidence>
<accession>A0A7L0NDQ8</accession>
<dbReference type="EMBL" id="VXAU01002318">
    <property type="protein sequence ID" value="NXK90498.1"/>
    <property type="molecule type" value="Genomic_DNA"/>
</dbReference>
<dbReference type="PANTHER" id="PTHR24394:SF44">
    <property type="entry name" value="ZINC FINGER PROTEIN 271-LIKE"/>
    <property type="match status" value="1"/>
</dbReference>